<dbReference type="InterPro" id="IPR011701">
    <property type="entry name" value="MFS"/>
</dbReference>
<feature type="transmembrane region" description="Helical" evidence="6">
    <location>
        <begin position="293"/>
        <end position="312"/>
    </location>
</feature>
<feature type="transmembrane region" description="Helical" evidence="6">
    <location>
        <begin position="158"/>
        <end position="181"/>
    </location>
</feature>
<feature type="transmembrane region" description="Helical" evidence="6">
    <location>
        <begin position="129"/>
        <end position="152"/>
    </location>
</feature>
<feature type="domain" description="Major facilitator superfamily (MFS) profile" evidence="8">
    <location>
        <begin position="1"/>
        <end position="380"/>
    </location>
</feature>
<keyword evidence="10" id="KW-1185">Reference proteome</keyword>
<keyword evidence="4 6" id="KW-1133">Transmembrane helix</keyword>
<sequence>MKKRFYLFALCMAALNLRPIITSAAVLLGTIQSQLGMNALTASLLTTLPVLCMGIFSPVATVISHRIGLERTVFFSLILITLATVLRGSDSSVLMLLVTALAGGIGISLAGPMLSSFIKKYFPERPDIVSVYSISMTVGAALASGFTIPIYTRSGHNLPFALSCWAIPGLLALMAWLALVRRKHHPSNATTRQRLPIANKKAIQLTVFFGLMASMFYSITAWISPIARSFGYSPASSAMFLTIFTMIQIPIAWIVPHVVKRSGKPKLLLVLCSLSELIGVGMLLLQFPMLPAVLFLGIGAGGLFPLALMLPISETRTAEEAGTWSAMSQMGGYVMGACGPLLMGWIYDQSGSFTSSIFAMLLIVMAMIAVQVWMTVGSKEAEGRGRR</sequence>
<feature type="transmembrane region" description="Helical" evidence="6">
    <location>
        <begin position="40"/>
        <end position="60"/>
    </location>
</feature>
<feature type="transmembrane region" description="Helical" evidence="6">
    <location>
        <begin position="202"/>
        <end position="223"/>
    </location>
</feature>
<evidence type="ECO:0000256" key="1">
    <source>
        <dbReference type="ARBA" id="ARBA00004651"/>
    </source>
</evidence>
<keyword evidence="3 6" id="KW-0812">Transmembrane</keyword>
<keyword evidence="2" id="KW-0813">Transport</keyword>
<evidence type="ECO:0000256" key="7">
    <source>
        <dbReference type="SAM" id="SignalP"/>
    </source>
</evidence>
<evidence type="ECO:0000259" key="8">
    <source>
        <dbReference type="PROSITE" id="PS50850"/>
    </source>
</evidence>
<dbReference type="PANTHER" id="PTHR23523">
    <property type="match status" value="1"/>
</dbReference>
<dbReference type="PROSITE" id="PS50850">
    <property type="entry name" value="MFS"/>
    <property type="match status" value="1"/>
</dbReference>
<comment type="subcellular location">
    <subcellularLocation>
        <location evidence="1">Cell membrane</location>
        <topology evidence="1">Multi-pass membrane protein</topology>
    </subcellularLocation>
</comment>
<feature type="transmembrane region" description="Helical" evidence="6">
    <location>
        <begin position="72"/>
        <end position="88"/>
    </location>
</feature>
<dbReference type="Gene3D" id="1.20.1250.20">
    <property type="entry name" value="MFS general substrate transporter like domains"/>
    <property type="match status" value="2"/>
</dbReference>
<keyword evidence="7" id="KW-0732">Signal</keyword>
<feature type="transmembrane region" description="Helical" evidence="6">
    <location>
        <begin position="94"/>
        <end position="117"/>
    </location>
</feature>
<dbReference type="InterPro" id="IPR020846">
    <property type="entry name" value="MFS_dom"/>
</dbReference>
<dbReference type="PANTHER" id="PTHR23523:SF2">
    <property type="entry name" value="2-NITROIMIDAZOLE TRANSPORTER"/>
    <property type="match status" value="1"/>
</dbReference>
<feature type="transmembrane region" description="Helical" evidence="6">
    <location>
        <begin position="324"/>
        <end position="347"/>
    </location>
</feature>
<dbReference type="InterPro" id="IPR052524">
    <property type="entry name" value="MFS_Cyanate_Porter"/>
</dbReference>
<reference evidence="9" key="1">
    <citation type="submission" date="2023-04" db="EMBL/GenBank/DDBJ databases">
        <title>Comparative genomic analysis of Cohnella hashimotonis sp. nov., isolated from the International Space Station.</title>
        <authorList>
            <person name="Venkateswaran K."/>
            <person name="Simpson A."/>
        </authorList>
    </citation>
    <scope>NUCLEOTIDE SEQUENCE</scope>
    <source>
        <strain evidence="9">F6_2S_P_1</strain>
    </source>
</reference>
<feature type="transmembrane region" description="Helical" evidence="6">
    <location>
        <begin position="267"/>
        <end position="287"/>
    </location>
</feature>
<proteinExistence type="predicted"/>
<dbReference type="Proteomes" id="UP001161691">
    <property type="component" value="Unassembled WGS sequence"/>
</dbReference>
<feature type="signal peptide" evidence="7">
    <location>
        <begin position="1"/>
        <end position="24"/>
    </location>
</feature>
<organism evidence="9 10">
    <name type="scientific">Cohnella hashimotonis</name>
    <dbReference type="NCBI Taxonomy" id="2826895"/>
    <lineage>
        <taxon>Bacteria</taxon>
        <taxon>Bacillati</taxon>
        <taxon>Bacillota</taxon>
        <taxon>Bacilli</taxon>
        <taxon>Bacillales</taxon>
        <taxon>Paenibacillaceae</taxon>
        <taxon>Cohnella</taxon>
    </lineage>
</organism>
<evidence type="ECO:0000256" key="3">
    <source>
        <dbReference type="ARBA" id="ARBA00022692"/>
    </source>
</evidence>
<evidence type="ECO:0000313" key="10">
    <source>
        <dbReference type="Proteomes" id="UP001161691"/>
    </source>
</evidence>
<dbReference type="EMBL" id="JAGRPV010000001">
    <property type="protein sequence ID" value="MDI4643712.1"/>
    <property type="molecule type" value="Genomic_DNA"/>
</dbReference>
<evidence type="ECO:0000256" key="5">
    <source>
        <dbReference type="ARBA" id="ARBA00023136"/>
    </source>
</evidence>
<comment type="caution">
    <text evidence="9">The sequence shown here is derived from an EMBL/GenBank/DDBJ whole genome shotgun (WGS) entry which is preliminary data.</text>
</comment>
<keyword evidence="5 6" id="KW-0472">Membrane</keyword>
<dbReference type="InterPro" id="IPR036259">
    <property type="entry name" value="MFS_trans_sf"/>
</dbReference>
<evidence type="ECO:0000256" key="6">
    <source>
        <dbReference type="SAM" id="Phobius"/>
    </source>
</evidence>
<dbReference type="RefSeq" id="WP_282906763.1">
    <property type="nucleotide sequence ID" value="NZ_JAGRPV010000001.1"/>
</dbReference>
<evidence type="ECO:0000313" key="9">
    <source>
        <dbReference type="EMBL" id="MDI4643712.1"/>
    </source>
</evidence>
<feature type="chain" id="PRO_5045486678" evidence="7">
    <location>
        <begin position="25"/>
        <end position="387"/>
    </location>
</feature>
<accession>A0ABT6TA52</accession>
<feature type="transmembrane region" description="Helical" evidence="6">
    <location>
        <begin position="235"/>
        <end position="255"/>
    </location>
</feature>
<feature type="transmembrane region" description="Helical" evidence="6">
    <location>
        <begin position="353"/>
        <end position="376"/>
    </location>
</feature>
<evidence type="ECO:0000256" key="4">
    <source>
        <dbReference type="ARBA" id="ARBA00022989"/>
    </source>
</evidence>
<evidence type="ECO:0000256" key="2">
    <source>
        <dbReference type="ARBA" id="ARBA00022448"/>
    </source>
</evidence>
<dbReference type="SUPFAM" id="SSF103473">
    <property type="entry name" value="MFS general substrate transporter"/>
    <property type="match status" value="1"/>
</dbReference>
<gene>
    <name evidence="9" type="ORF">KB449_02020</name>
</gene>
<dbReference type="Pfam" id="PF07690">
    <property type="entry name" value="MFS_1"/>
    <property type="match status" value="1"/>
</dbReference>
<name>A0ABT6TA52_9BACL</name>
<protein>
    <submittedName>
        <fullName evidence="9">MFS transporter</fullName>
    </submittedName>
</protein>